<dbReference type="PANTHER" id="PTHR11703:SF0">
    <property type="entry name" value="DEOXYHYPUSINE SYNTHASE"/>
    <property type="match status" value="1"/>
</dbReference>
<dbReference type="Gene3D" id="3.40.910.10">
    <property type="entry name" value="Deoxyhypusine synthase"/>
    <property type="match status" value="1"/>
</dbReference>
<dbReference type="Proteomes" id="UP000887564">
    <property type="component" value="Unplaced"/>
</dbReference>
<dbReference type="InterPro" id="IPR036982">
    <property type="entry name" value="Deoxyhypusine_synthase_sf"/>
</dbReference>
<evidence type="ECO:0000256" key="1">
    <source>
        <dbReference type="ARBA" id="ARBA00009892"/>
    </source>
</evidence>
<dbReference type="InterPro" id="IPR029035">
    <property type="entry name" value="DHS-like_NAD/FAD-binding_dom"/>
</dbReference>
<dbReference type="GO" id="GO:0005737">
    <property type="term" value="C:cytoplasm"/>
    <property type="evidence" value="ECO:0007669"/>
    <property type="project" value="TreeGrafter"/>
</dbReference>
<keyword evidence="3" id="KW-1185">Reference proteome</keyword>
<name>A0A914RNM2_PAREQ</name>
<dbReference type="GO" id="GO:0034038">
    <property type="term" value="F:deoxyhypusine synthase activity"/>
    <property type="evidence" value="ECO:0007669"/>
    <property type="project" value="TreeGrafter"/>
</dbReference>
<keyword evidence="2" id="KW-0520">NAD</keyword>
<sequence length="133" mass="14715">MSLSEGRFSDFEIAQDAVLRESVSMPADAPQICGYDFNKGIDFAALMDSYLTTGFQATNLAKAIQVKASCDYLRIFQKLILFSERKTACTIFFGFTSNMVTCGLREAIRYVVEHNLVDCLVTSAGGVEEDLIK</sequence>
<evidence type="ECO:0000256" key="2">
    <source>
        <dbReference type="ARBA" id="ARBA00023027"/>
    </source>
</evidence>
<evidence type="ECO:0000313" key="4">
    <source>
        <dbReference type="WBParaSite" id="PEQ_0000641801-mRNA-1"/>
    </source>
</evidence>
<dbReference type="WBParaSite" id="PEQ_0000641801-mRNA-1">
    <property type="protein sequence ID" value="PEQ_0000641801-mRNA-1"/>
    <property type="gene ID" value="PEQ_0000641801"/>
</dbReference>
<comment type="similarity">
    <text evidence="1">Belongs to the deoxyhypusine synthase family.</text>
</comment>
<evidence type="ECO:0000313" key="3">
    <source>
        <dbReference type="Proteomes" id="UP000887564"/>
    </source>
</evidence>
<dbReference type="SUPFAM" id="SSF52467">
    <property type="entry name" value="DHS-like NAD/FAD-binding domain"/>
    <property type="match status" value="1"/>
</dbReference>
<reference evidence="4" key="1">
    <citation type="submission" date="2022-11" db="UniProtKB">
        <authorList>
            <consortium name="WormBaseParasite"/>
        </authorList>
    </citation>
    <scope>IDENTIFICATION</scope>
</reference>
<organism evidence="3 4">
    <name type="scientific">Parascaris equorum</name>
    <name type="common">Equine roundworm</name>
    <dbReference type="NCBI Taxonomy" id="6256"/>
    <lineage>
        <taxon>Eukaryota</taxon>
        <taxon>Metazoa</taxon>
        <taxon>Ecdysozoa</taxon>
        <taxon>Nematoda</taxon>
        <taxon>Chromadorea</taxon>
        <taxon>Rhabditida</taxon>
        <taxon>Spirurina</taxon>
        <taxon>Ascaridomorpha</taxon>
        <taxon>Ascaridoidea</taxon>
        <taxon>Ascarididae</taxon>
        <taxon>Parascaris</taxon>
    </lineage>
</organism>
<dbReference type="Pfam" id="PF01916">
    <property type="entry name" value="DS"/>
    <property type="match status" value="1"/>
</dbReference>
<dbReference type="AlphaFoldDB" id="A0A914RNM2"/>
<dbReference type="InterPro" id="IPR002773">
    <property type="entry name" value="Deoxyhypusine_synthase"/>
</dbReference>
<protein>
    <submittedName>
        <fullName evidence="4">Deoxyhypusine synthase</fullName>
    </submittedName>
</protein>
<dbReference type="PANTHER" id="PTHR11703">
    <property type="entry name" value="DEOXYHYPUSINE SYNTHASE"/>
    <property type="match status" value="1"/>
</dbReference>
<proteinExistence type="inferred from homology"/>
<accession>A0A914RNM2</accession>